<protein>
    <submittedName>
        <fullName evidence="1">Uncharacterized protein</fullName>
    </submittedName>
</protein>
<proteinExistence type="predicted"/>
<dbReference type="EMBL" id="BLXT01001645">
    <property type="protein sequence ID" value="GFN86981.1"/>
    <property type="molecule type" value="Genomic_DNA"/>
</dbReference>
<evidence type="ECO:0000313" key="1">
    <source>
        <dbReference type="EMBL" id="GFN86981.1"/>
    </source>
</evidence>
<evidence type="ECO:0000313" key="2">
    <source>
        <dbReference type="Proteomes" id="UP000735302"/>
    </source>
</evidence>
<keyword evidence="2" id="KW-1185">Reference proteome</keyword>
<organism evidence="1 2">
    <name type="scientific">Plakobranchus ocellatus</name>
    <dbReference type="NCBI Taxonomy" id="259542"/>
    <lineage>
        <taxon>Eukaryota</taxon>
        <taxon>Metazoa</taxon>
        <taxon>Spiralia</taxon>
        <taxon>Lophotrochozoa</taxon>
        <taxon>Mollusca</taxon>
        <taxon>Gastropoda</taxon>
        <taxon>Heterobranchia</taxon>
        <taxon>Euthyneura</taxon>
        <taxon>Panpulmonata</taxon>
        <taxon>Sacoglossa</taxon>
        <taxon>Placobranchoidea</taxon>
        <taxon>Plakobranchidae</taxon>
        <taxon>Plakobranchus</taxon>
    </lineage>
</organism>
<dbReference type="AlphaFoldDB" id="A0AAV3YXA6"/>
<name>A0AAV3YXA6_9GAST</name>
<gene>
    <name evidence="1" type="ORF">PoB_001348700</name>
</gene>
<dbReference type="Proteomes" id="UP000735302">
    <property type="component" value="Unassembled WGS sequence"/>
</dbReference>
<accession>A0AAV3YXA6</accession>
<reference evidence="1 2" key="1">
    <citation type="journal article" date="2021" name="Elife">
        <title>Chloroplast acquisition without the gene transfer in kleptoplastic sea slugs, Plakobranchus ocellatus.</title>
        <authorList>
            <person name="Maeda T."/>
            <person name="Takahashi S."/>
            <person name="Yoshida T."/>
            <person name="Shimamura S."/>
            <person name="Takaki Y."/>
            <person name="Nagai Y."/>
            <person name="Toyoda A."/>
            <person name="Suzuki Y."/>
            <person name="Arimoto A."/>
            <person name="Ishii H."/>
            <person name="Satoh N."/>
            <person name="Nishiyama T."/>
            <person name="Hasebe M."/>
            <person name="Maruyama T."/>
            <person name="Minagawa J."/>
            <person name="Obokata J."/>
            <person name="Shigenobu S."/>
        </authorList>
    </citation>
    <scope>NUCLEOTIDE SEQUENCE [LARGE SCALE GENOMIC DNA]</scope>
</reference>
<comment type="caution">
    <text evidence="1">The sequence shown here is derived from an EMBL/GenBank/DDBJ whole genome shotgun (WGS) entry which is preliminary data.</text>
</comment>
<sequence length="74" mass="7753">MCDEGVISTAGRLLLDQAMAGRQACMLEVSPVAGPEKLGLPLPSGCTDLPTSGDHQARAFCNLTRPDINHAGLY</sequence>